<organism evidence="1 2">
    <name type="scientific">Eretmocerus hayati</name>
    <dbReference type="NCBI Taxonomy" id="131215"/>
    <lineage>
        <taxon>Eukaryota</taxon>
        <taxon>Metazoa</taxon>
        <taxon>Ecdysozoa</taxon>
        <taxon>Arthropoda</taxon>
        <taxon>Hexapoda</taxon>
        <taxon>Insecta</taxon>
        <taxon>Pterygota</taxon>
        <taxon>Neoptera</taxon>
        <taxon>Endopterygota</taxon>
        <taxon>Hymenoptera</taxon>
        <taxon>Apocrita</taxon>
        <taxon>Proctotrupomorpha</taxon>
        <taxon>Chalcidoidea</taxon>
        <taxon>Aphelinidae</taxon>
        <taxon>Aphelininae</taxon>
        <taxon>Eretmocerus</taxon>
    </lineage>
</organism>
<gene>
    <name evidence="1" type="ORF">QAD02_014362</name>
</gene>
<reference evidence="1" key="1">
    <citation type="submission" date="2023-04" db="EMBL/GenBank/DDBJ databases">
        <title>A chromosome-level genome assembly of the parasitoid wasp Eretmocerus hayati.</title>
        <authorList>
            <person name="Zhong Y."/>
            <person name="Liu S."/>
            <person name="Liu Y."/>
        </authorList>
    </citation>
    <scope>NUCLEOTIDE SEQUENCE</scope>
    <source>
        <strain evidence="1">ZJU_SS_LIU_2023</strain>
    </source>
</reference>
<evidence type="ECO:0000313" key="1">
    <source>
        <dbReference type="EMBL" id="KAJ8678575.1"/>
    </source>
</evidence>
<evidence type="ECO:0000313" key="2">
    <source>
        <dbReference type="Proteomes" id="UP001239111"/>
    </source>
</evidence>
<proteinExistence type="predicted"/>
<sequence length="227" mass="26386">MTRRKLWVRDIIINHLDEHYHREILEIDDPTEIVRSIRESRRAERNVTESSVRAHLYHMKIDPREKVSHFIDRFDNVSREYHSFEGVVRLSTEEIRSAFYNAVAGRSSELRQAALTFSAKGQKPLTIEEIRTLLLQSEAEIKSETSRTDYGRSDNNNADLAPYDPTVYASATYKPRRGNEDRCNRCNLDGHQGYQCPLIPLGLWFCYVCRKDADHIGQRLPNEASCT</sequence>
<dbReference type="EMBL" id="CM056742">
    <property type="protein sequence ID" value="KAJ8678575.1"/>
    <property type="molecule type" value="Genomic_DNA"/>
</dbReference>
<name>A0ACC2P5B8_9HYME</name>
<keyword evidence="2" id="KW-1185">Reference proteome</keyword>
<accession>A0ACC2P5B8</accession>
<comment type="caution">
    <text evidence="1">The sequence shown here is derived from an EMBL/GenBank/DDBJ whole genome shotgun (WGS) entry which is preliminary data.</text>
</comment>
<protein>
    <submittedName>
        <fullName evidence="1">Uncharacterized protein</fullName>
    </submittedName>
</protein>
<dbReference type="Proteomes" id="UP001239111">
    <property type="component" value="Chromosome 2"/>
</dbReference>